<feature type="region of interest" description="Disordered" evidence="1">
    <location>
        <begin position="1"/>
        <end position="118"/>
    </location>
</feature>
<feature type="compositionally biased region" description="Low complexity" evidence="1">
    <location>
        <begin position="99"/>
        <end position="118"/>
    </location>
</feature>
<evidence type="ECO:0000256" key="1">
    <source>
        <dbReference type="SAM" id="MobiDB-lite"/>
    </source>
</evidence>
<feature type="compositionally biased region" description="Polar residues" evidence="1">
    <location>
        <begin position="27"/>
        <end position="37"/>
    </location>
</feature>
<organism evidence="2 3">
    <name type="scientific">Thermothielavioides terrestris (strain ATCC 38088 / NRRL 8126)</name>
    <name type="common">Thielavia terrestris</name>
    <dbReference type="NCBI Taxonomy" id="578455"/>
    <lineage>
        <taxon>Eukaryota</taxon>
        <taxon>Fungi</taxon>
        <taxon>Dikarya</taxon>
        <taxon>Ascomycota</taxon>
        <taxon>Pezizomycotina</taxon>
        <taxon>Sordariomycetes</taxon>
        <taxon>Sordariomycetidae</taxon>
        <taxon>Sordariales</taxon>
        <taxon>Chaetomiaceae</taxon>
        <taxon>Thermothielavioides</taxon>
        <taxon>Thermothielavioides terrestris</taxon>
    </lineage>
</organism>
<evidence type="ECO:0000313" key="2">
    <source>
        <dbReference type="EMBL" id="AEO69678.1"/>
    </source>
</evidence>
<feature type="compositionally biased region" description="Low complexity" evidence="1">
    <location>
        <begin position="38"/>
        <end position="63"/>
    </location>
</feature>
<dbReference type="KEGG" id="ttt:THITE_2091171"/>
<dbReference type="RefSeq" id="XP_003656014.1">
    <property type="nucleotide sequence ID" value="XM_003655966.1"/>
</dbReference>
<evidence type="ECO:0000313" key="3">
    <source>
        <dbReference type="Proteomes" id="UP000008181"/>
    </source>
</evidence>
<name>G2RAE3_THETT</name>
<dbReference type="GeneID" id="11524249"/>
<dbReference type="EMBL" id="CP003012">
    <property type="protein sequence ID" value="AEO69678.1"/>
    <property type="molecule type" value="Genomic_DNA"/>
</dbReference>
<reference evidence="2 3" key="1">
    <citation type="journal article" date="2011" name="Nat. Biotechnol.">
        <title>Comparative genomic analysis of the thermophilic biomass-degrading fungi Myceliophthora thermophila and Thielavia terrestris.</title>
        <authorList>
            <person name="Berka R.M."/>
            <person name="Grigoriev I.V."/>
            <person name="Otillar R."/>
            <person name="Salamov A."/>
            <person name="Grimwood J."/>
            <person name="Reid I."/>
            <person name="Ishmael N."/>
            <person name="John T."/>
            <person name="Darmond C."/>
            <person name="Moisan M.-C."/>
            <person name="Henrissat B."/>
            <person name="Coutinho P.M."/>
            <person name="Lombard V."/>
            <person name="Natvig D.O."/>
            <person name="Lindquist E."/>
            <person name="Schmutz J."/>
            <person name="Lucas S."/>
            <person name="Harris P."/>
            <person name="Powlowski J."/>
            <person name="Bellemare A."/>
            <person name="Taylor D."/>
            <person name="Butler G."/>
            <person name="de Vries R.P."/>
            <person name="Allijn I.E."/>
            <person name="van den Brink J."/>
            <person name="Ushinsky S."/>
            <person name="Storms R."/>
            <person name="Powell A.J."/>
            <person name="Paulsen I.T."/>
            <person name="Elbourne L.D.H."/>
            <person name="Baker S.E."/>
            <person name="Magnuson J."/>
            <person name="LaBoissiere S."/>
            <person name="Clutterbuck A.J."/>
            <person name="Martinez D."/>
            <person name="Wogulis M."/>
            <person name="de Leon A.L."/>
            <person name="Rey M.W."/>
            <person name="Tsang A."/>
        </authorList>
    </citation>
    <scope>NUCLEOTIDE SEQUENCE [LARGE SCALE GENOMIC DNA]</scope>
    <source>
        <strain evidence="3">ATCC 38088 / NRRL 8126</strain>
    </source>
</reference>
<keyword evidence="3" id="KW-1185">Reference proteome</keyword>
<accession>G2RAE3</accession>
<protein>
    <submittedName>
        <fullName evidence="2">Uncharacterized protein</fullName>
    </submittedName>
</protein>
<dbReference type="Proteomes" id="UP000008181">
    <property type="component" value="Chromosome 4"/>
</dbReference>
<dbReference type="AlphaFoldDB" id="G2RAE3"/>
<gene>
    <name evidence="2" type="ORF">THITE_2091171</name>
</gene>
<sequence length="118" mass="12323">MSMAGDCGGDDENTKEQLPAPCRRSSRASLSQTASHCSTLSTPSPTSSTASANSTTSSSSPPLKQRSAPFKQHAGIQTLHHARPTATGPSRHHPQPGPLLTSPLTTSTITTTHYTDTQ</sequence>
<dbReference type="HOGENOM" id="CLU_2074767_0_0_1"/>
<proteinExistence type="predicted"/>